<reference evidence="7" key="2">
    <citation type="submission" date="2020-09" db="EMBL/GenBank/DDBJ databases">
        <authorList>
            <person name="Sun Q."/>
            <person name="Sedlacek I."/>
        </authorList>
    </citation>
    <scope>NUCLEOTIDE SEQUENCE</scope>
    <source>
        <strain evidence="7">CCM 8606</strain>
    </source>
</reference>
<organism evidence="7 8">
    <name type="scientific">Galliscardovia ingluviei</name>
    <dbReference type="NCBI Taxonomy" id="1769422"/>
    <lineage>
        <taxon>Bacteria</taxon>
        <taxon>Bacillati</taxon>
        <taxon>Actinomycetota</taxon>
        <taxon>Actinomycetes</taxon>
        <taxon>Bifidobacteriales</taxon>
        <taxon>Bifidobacteriaceae</taxon>
        <taxon>Galliscardovia</taxon>
    </lineage>
</organism>
<dbReference type="PROSITE" id="PS50893">
    <property type="entry name" value="ABC_TRANSPORTER_2"/>
    <property type="match status" value="1"/>
</dbReference>
<dbReference type="GO" id="GO:0005524">
    <property type="term" value="F:ATP binding"/>
    <property type="evidence" value="ECO:0007669"/>
    <property type="project" value="UniProtKB-KW"/>
</dbReference>
<feature type="region of interest" description="Disordered" evidence="5">
    <location>
        <begin position="338"/>
        <end position="368"/>
    </location>
</feature>
<dbReference type="PANTHER" id="PTHR43335">
    <property type="entry name" value="ABC TRANSPORTER, ATP-BINDING PROTEIN"/>
    <property type="match status" value="1"/>
</dbReference>
<dbReference type="PANTHER" id="PTHR43335:SF4">
    <property type="entry name" value="ABC TRANSPORTER, ATP-BINDING PROTEIN"/>
    <property type="match status" value="1"/>
</dbReference>
<dbReference type="GO" id="GO:0016887">
    <property type="term" value="F:ATP hydrolysis activity"/>
    <property type="evidence" value="ECO:0007669"/>
    <property type="project" value="InterPro"/>
</dbReference>
<comment type="caution">
    <text evidence="7">The sequence shown here is derived from an EMBL/GenBank/DDBJ whole genome shotgun (WGS) entry which is preliminary data.</text>
</comment>
<evidence type="ECO:0000313" key="8">
    <source>
        <dbReference type="Proteomes" id="UP000619536"/>
    </source>
</evidence>
<reference evidence="7" key="1">
    <citation type="journal article" date="2014" name="Int. J. Syst. Evol. Microbiol.">
        <title>Complete genome sequence of Corynebacterium casei LMG S-19264T (=DSM 44701T), isolated from a smear-ripened cheese.</title>
        <authorList>
            <consortium name="US DOE Joint Genome Institute (JGI-PGF)"/>
            <person name="Walter F."/>
            <person name="Albersmeier A."/>
            <person name="Kalinowski J."/>
            <person name="Ruckert C."/>
        </authorList>
    </citation>
    <scope>NUCLEOTIDE SEQUENCE</scope>
    <source>
        <strain evidence="7">CCM 8606</strain>
    </source>
</reference>
<dbReference type="EMBL" id="BMDH01000002">
    <property type="protein sequence ID" value="GGI14415.1"/>
    <property type="molecule type" value="Genomic_DNA"/>
</dbReference>
<evidence type="ECO:0000256" key="2">
    <source>
        <dbReference type="ARBA" id="ARBA00022448"/>
    </source>
</evidence>
<keyword evidence="3" id="KW-0547">Nucleotide-binding</keyword>
<proteinExistence type="inferred from homology"/>
<evidence type="ECO:0000259" key="6">
    <source>
        <dbReference type="PROSITE" id="PS50893"/>
    </source>
</evidence>
<evidence type="ECO:0000256" key="3">
    <source>
        <dbReference type="ARBA" id="ARBA00022741"/>
    </source>
</evidence>
<dbReference type="SUPFAM" id="SSF52540">
    <property type="entry name" value="P-loop containing nucleoside triphosphate hydrolases"/>
    <property type="match status" value="1"/>
</dbReference>
<keyword evidence="2" id="KW-0813">Transport</keyword>
<dbReference type="AlphaFoldDB" id="A0A8J3AKD8"/>
<evidence type="ECO:0000256" key="5">
    <source>
        <dbReference type="SAM" id="MobiDB-lite"/>
    </source>
</evidence>
<dbReference type="InterPro" id="IPR003593">
    <property type="entry name" value="AAA+_ATPase"/>
</dbReference>
<comment type="similarity">
    <text evidence="1">Belongs to the ABC transporter superfamily.</text>
</comment>
<evidence type="ECO:0000256" key="4">
    <source>
        <dbReference type="ARBA" id="ARBA00022840"/>
    </source>
</evidence>
<sequence length="368" mass="39411">MIVVDQLTKQFGKQTAVDHVSFTAQDGKVTGFVGPNGAGKSTTMKIILGLIHPDSGTALIDGKPYNKQRAPLTAVGAVLDARSAHKGMSARNYLSAIAATHHIGKERVQEVMRITGITEVASRKAGSFSLGMSQRLSLAAALLGDPKNVILDEPVNGLDPEGVRWVRDICKYLASEGRAVLLSSHLMAEVALTADEVVIIGRGKILRQQSVQSFVDEHSQHTIRITTPDMARLTAALAPLPQVHVEVLPMSNSNGFNASRVSAGEANSAGFNSGGVVHTLRIHGANIAQIGQIIAQHRTVIYELIEEKVSLEDAFMALTHQDVQYQSTLPAQSTLPMQQPVLPTQHPTSAQQPTLPTQESLPMQGDAR</sequence>
<gene>
    <name evidence="7" type="ORF">GCM10007377_10820</name>
</gene>
<dbReference type="Proteomes" id="UP000619536">
    <property type="component" value="Unassembled WGS sequence"/>
</dbReference>
<dbReference type="Gene3D" id="3.40.50.300">
    <property type="entry name" value="P-loop containing nucleotide triphosphate hydrolases"/>
    <property type="match status" value="1"/>
</dbReference>
<dbReference type="RefSeq" id="WP_188355230.1">
    <property type="nucleotide sequence ID" value="NZ_BMDH01000002.1"/>
</dbReference>
<dbReference type="InterPro" id="IPR027417">
    <property type="entry name" value="P-loop_NTPase"/>
</dbReference>
<dbReference type="SMART" id="SM00382">
    <property type="entry name" value="AAA"/>
    <property type="match status" value="1"/>
</dbReference>
<keyword evidence="4 7" id="KW-0067">ATP-binding</keyword>
<dbReference type="InterPro" id="IPR017871">
    <property type="entry name" value="ABC_transporter-like_CS"/>
</dbReference>
<evidence type="ECO:0000313" key="7">
    <source>
        <dbReference type="EMBL" id="GGI14415.1"/>
    </source>
</evidence>
<feature type="compositionally biased region" description="Polar residues" evidence="5">
    <location>
        <begin position="338"/>
        <end position="361"/>
    </location>
</feature>
<dbReference type="InterPro" id="IPR003439">
    <property type="entry name" value="ABC_transporter-like_ATP-bd"/>
</dbReference>
<accession>A0A8J3AKD8</accession>
<protein>
    <submittedName>
        <fullName evidence="7">ABC transporter ATP-binding protein</fullName>
    </submittedName>
</protein>
<keyword evidence="8" id="KW-1185">Reference proteome</keyword>
<evidence type="ECO:0000256" key="1">
    <source>
        <dbReference type="ARBA" id="ARBA00005417"/>
    </source>
</evidence>
<name>A0A8J3AKD8_9BIFI</name>
<feature type="domain" description="ABC transporter" evidence="6">
    <location>
        <begin position="2"/>
        <end position="227"/>
    </location>
</feature>
<dbReference type="PROSITE" id="PS00211">
    <property type="entry name" value="ABC_TRANSPORTER_1"/>
    <property type="match status" value="1"/>
</dbReference>
<dbReference type="Pfam" id="PF00005">
    <property type="entry name" value="ABC_tran"/>
    <property type="match status" value="1"/>
</dbReference>